<dbReference type="InterPro" id="IPR009056">
    <property type="entry name" value="Cyt_c-like_dom"/>
</dbReference>
<comment type="cofactor">
    <cofactor evidence="2">
        <name>pyrroloquinoline quinone</name>
        <dbReference type="ChEBI" id="CHEBI:58442"/>
    </cofactor>
</comment>
<keyword evidence="10 12" id="KW-0408">Iron</keyword>
<dbReference type="CDD" id="cd10279">
    <property type="entry name" value="PQQ_ADH_II"/>
    <property type="match status" value="1"/>
</dbReference>
<keyword evidence="8" id="KW-0634">PQQ</keyword>
<keyword evidence="7" id="KW-0106">Calcium</keyword>
<dbReference type="RefSeq" id="WP_222992720.1">
    <property type="nucleotide sequence ID" value="NZ_JAINVV010000012.1"/>
</dbReference>
<evidence type="ECO:0000313" key="16">
    <source>
        <dbReference type="Proteomes" id="UP000706039"/>
    </source>
</evidence>
<proteinExistence type="inferred from homology"/>
<dbReference type="Gene3D" id="1.10.760.10">
    <property type="entry name" value="Cytochrome c-like domain"/>
    <property type="match status" value="1"/>
</dbReference>
<dbReference type="SUPFAM" id="SSF50998">
    <property type="entry name" value="Quinoprotein alcohol dehydrogenase-like"/>
    <property type="match status" value="1"/>
</dbReference>
<dbReference type="Pfam" id="PF13442">
    <property type="entry name" value="Cytochrome_CBB3"/>
    <property type="match status" value="1"/>
</dbReference>
<dbReference type="EMBL" id="JAINVV010000012">
    <property type="protein sequence ID" value="MBY8825627.1"/>
    <property type="molecule type" value="Genomic_DNA"/>
</dbReference>
<dbReference type="Gene3D" id="2.140.10.10">
    <property type="entry name" value="Quinoprotein alcohol dehydrogenase-like superfamily"/>
    <property type="match status" value="1"/>
</dbReference>
<evidence type="ECO:0000256" key="9">
    <source>
        <dbReference type="ARBA" id="ARBA00023002"/>
    </source>
</evidence>
<dbReference type="SUPFAM" id="SSF46626">
    <property type="entry name" value="Cytochrome c"/>
    <property type="match status" value="1"/>
</dbReference>
<evidence type="ECO:0000256" key="3">
    <source>
        <dbReference type="ARBA" id="ARBA00008156"/>
    </source>
</evidence>
<evidence type="ECO:0000256" key="8">
    <source>
        <dbReference type="ARBA" id="ARBA00022891"/>
    </source>
</evidence>
<keyword evidence="16" id="KW-1185">Reference proteome</keyword>
<reference evidence="15 16" key="1">
    <citation type="submission" date="2021-08" db="EMBL/GenBank/DDBJ databases">
        <authorList>
            <person name="Tuo L."/>
        </authorList>
    </citation>
    <scope>NUCLEOTIDE SEQUENCE [LARGE SCALE GENOMIC DNA]</scope>
    <source>
        <strain evidence="15 16">JCM 31229</strain>
    </source>
</reference>
<sequence length="696" mass="73942">MRSAGLFLPAILSLALTACNGVGGAAASHDADPAGWSSRGGSPLEQHYSKAGEINRDNVGDLGLAWHLDLDTDRGQEATPFVVDGVLYATTAWSKVIAVDAATGALIWQYDPHVPGETAIKACCDVVNRGAAYSDGKIFSATLDGRLIALDAKTGKLVWSADTLDKGWPYTITGAPRVAKGKVFIGNGGGDLGARGYVSAYDAATGKRLWRFYTVPGDPAKGPDGAASDEVLRTRAAPTWAGDYWKYGGGGTVWDAIVYDPELDQLYIGVGNGSPWNHRIRSNGKGDNLFLTSIVALDPDSGEYLWHYQQNPGETWDFTATQPIILADLTIEGKARKVLMQAPKNGFFYVIDRTNGALVSAKNFVPVTWASGIDMKTGRPIETANARYEKPELGLPGSPGAHSWQPMAYSPSSGLVYIPAQSIPFLYREEKNFVYRPGRWNLGVDLAAAPPPRTPAEMKAAREALHGALIAWNPMTQSLAWKVDHPRPVNGGVLATAGGLVFQGEGGGAFVAYDDRNGTPLWRFDSQSGIVAAPMSYRIGDTQYVAVLAGYGGAMALALPDLFDPRPRMNGRLLVFKLGGKAKLPPRPDLLPFALTSEALPPAAVEKGAALYADRCSGCHSAAVLSANVTPDLRRSGVLPDRDGWRSVVLDGILAERGMVSFSASLSPDDAESIRLYVQAEARAAAGRAKGGAGGR</sequence>
<dbReference type="PROSITE" id="PS51257">
    <property type="entry name" value="PROKAR_LIPOPROTEIN"/>
    <property type="match status" value="1"/>
</dbReference>
<feature type="domain" description="Cytochrome c" evidence="14">
    <location>
        <begin position="603"/>
        <end position="682"/>
    </location>
</feature>
<dbReference type="InterPro" id="IPR017512">
    <property type="entry name" value="PQQ_MeOH/EtOH_DH"/>
</dbReference>
<evidence type="ECO:0000256" key="2">
    <source>
        <dbReference type="ARBA" id="ARBA00001931"/>
    </source>
</evidence>
<dbReference type="InterPro" id="IPR011047">
    <property type="entry name" value="Quinoprotein_ADH-like_sf"/>
</dbReference>
<dbReference type="PROSITE" id="PS51007">
    <property type="entry name" value="CYTC"/>
    <property type="match status" value="1"/>
</dbReference>
<feature type="chain" id="PRO_5047291822" evidence="13">
    <location>
        <begin position="19"/>
        <end position="696"/>
    </location>
</feature>
<dbReference type="NCBIfam" id="TIGR03075">
    <property type="entry name" value="PQQ_enz_alc_DH"/>
    <property type="match status" value="1"/>
</dbReference>
<evidence type="ECO:0000256" key="10">
    <source>
        <dbReference type="ARBA" id="ARBA00023004"/>
    </source>
</evidence>
<comment type="similarity">
    <text evidence="3">Belongs to the bacterial PQQ dehydrogenase family.</text>
</comment>
<accession>A0ABS7PW90</accession>
<gene>
    <name evidence="15" type="ORF">K7G82_25220</name>
</gene>
<evidence type="ECO:0000256" key="13">
    <source>
        <dbReference type="SAM" id="SignalP"/>
    </source>
</evidence>
<keyword evidence="4 12" id="KW-0349">Heme</keyword>
<dbReference type="SMART" id="SM00564">
    <property type="entry name" value="PQQ"/>
    <property type="match status" value="5"/>
</dbReference>
<keyword evidence="6 13" id="KW-0732">Signal</keyword>
<evidence type="ECO:0000256" key="6">
    <source>
        <dbReference type="ARBA" id="ARBA00022729"/>
    </source>
</evidence>
<evidence type="ECO:0000313" key="15">
    <source>
        <dbReference type="EMBL" id="MBY8825627.1"/>
    </source>
</evidence>
<dbReference type="PANTHER" id="PTHR32303">
    <property type="entry name" value="QUINOPROTEIN ALCOHOL DEHYDROGENASE (CYTOCHROME C)"/>
    <property type="match status" value="1"/>
</dbReference>
<name>A0ABS7PW90_9SPHN</name>
<evidence type="ECO:0000256" key="4">
    <source>
        <dbReference type="ARBA" id="ARBA00022617"/>
    </source>
</evidence>
<dbReference type="InterPro" id="IPR002372">
    <property type="entry name" value="PQQ_rpt_dom"/>
</dbReference>
<dbReference type="Pfam" id="PF01011">
    <property type="entry name" value="PQQ"/>
    <property type="match status" value="2"/>
</dbReference>
<dbReference type="InterPro" id="IPR018391">
    <property type="entry name" value="PQQ_b-propeller_rpt"/>
</dbReference>
<evidence type="ECO:0000259" key="14">
    <source>
        <dbReference type="PROSITE" id="PS51007"/>
    </source>
</evidence>
<comment type="caution">
    <text evidence="15">The sequence shown here is derived from an EMBL/GenBank/DDBJ whole genome shotgun (WGS) entry which is preliminary data.</text>
</comment>
<evidence type="ECO:0000256" key="7">
    <source>
        <dbReference type="ARBA" id="ARBA00022837"/>
    </source>
</evidence>
<evidence type="ECO:0000256" key="5">
    <source>
        <dbReference type="ARBA" id="ARBA00022723"/>
    </source>
</evidence>
<evidence type="ECO:0000256" key="11">
    <source>
        <dbReference type="ARBA" id="ARBA00023157"/>
    </source>
</evidence>
<evidence type="ECO:0000256" key="12">
    <source>
        <dbReference type="PROSITE-ProRule" id="PRU00433"/>
    </source>
</evidence>
<comment type="cofactor">
    <cofactor evidence="1">
        <name>Ca(2+)</name>
        <dbReference type="ChEBI" id="CHEBI:29108"/>
    </cofactor>
</comment>
<protein>
    <submittedName>
        <fullName evidence="15">PQQ-dependent dehydrogenase, methanol/ethanol family</fullName>
    </submittedName>
</protein>
<dbReference type="Proteomes" id="UP000706039">
    <property type="component" value="Unassembled WGS sequence"/>
</dbReference>
<dbReference type="InterPro" id="IPR036909">
    <property type="entry name" value="Cyt_c-like_dom_sf"/>
</dbReference>
<keyword evidence="9" id="KW-0560">Oxidoreductase</keyword>
<keyword evidence="11" id="KW-1015">Disulfide bond</keyword>
<organism evidence="15 16">
    <name type="scientific">Sphingomonas colocasiae</name>
    <dbReference type="NCBI Taxonomy" id="1848973"/>
    <lineage>
        <taxon>Bacteria</taxon>
        <taxon>Pseudomonadati</taxon>
        <taxon>Pseudomonadota</taxon>
        <taxon>Alphaproteobacteria</taxon>
        <taxon>Sphingomonadales</taxon>
        <taxon>Sphingomonadaceae</taxon>
        <taxon>Sphingomonas</taxon>
    </lineage>
</organism>
<feature type="signal peptide" evidence="13">
    <location>
        <begin position="1"/>
        <end position="18"/>
    </location>
</feature>
<evidence type="ECO:0000256" key="1">
    <source>
        <dbReference type="ARBA" id="ARBA00001913"/>
    </source>
</evidence>
<keyword evidence="5 12" id="KW-0479">Metal-binding</keyword>